<organism evidence="10 11">
    <name type="scientific">Pendulispora albinea</name>
    <dbReference type="NCBI Taxonomy" id="2741071"/>
    <lineage>
        <taxon>Bacteria</taxon>
        <taxon>Pseudomonadati</taxon>
        <taxon>Myxococcota</taxon>
        <taxon>Myxococcia</taxon>
        <taxon>Myxococcales</taxon>
        <taxon>Sorangiineae</taxon>
        <taxon>Pendulisporaceae</taxon>
        <taxon>Pendulispora</taxon>
    </lineage>
</organism>
<feature type="transmembrane region" description="Helical" evidence="8">
    <location>
        <begin position="341"/>
        <end position="363"/>
    </location>
</feature>
<evidence type="ECO:0000256" key="7">
    <source>
        <dbReference type="SAM" id="MobiDB-lite"/>
    </source>
</evidence>
<proteinExistence type="predicted"/>
<evidence type="ECO:0000313" key="11">
    <source>
        <dbReference type="Proteomes" id="UP001370348"/>
    </source>
</evidence>
<feature type="transmembrane region" description="Helical" evidence="8">
    <location>
        <begin position="156"/>
        <end position="176"/>
    </location>
</feature>
<feature type="compositionally biased region" description="Low complexity" evidence="7">
    <location>
        <begin position="497"/>
        <end position="508"/>
    </location>
</feature>
<dbReference type="EMBL" id="CP089984">
    <property type="protein sequence ID" value="WXB20302.1"/>
    <property type="molecule type" value="Genomic_DNA"/>
</dbReference>
<evidence type="ECO:0000256" key="6">
    <source>
        <dbReference type="ARBA" id="ARBA00023136"/>
    </source>
</evidence>
<protein>
    <submittedName>
        <fullName evidence="10">TRAP transporter large permease</fullName>
    </submittedName>
</protein>
<accession>A0ABZ2MCR3</accession>
<feature type="transmembrane region" description="Helical" evidence="8">
    <location>
        <begin position="91"/>
        <end position="108"/>
    </location>
</feature>
<gene>
    <name evidence="10" type="ORF">LZC94_38770</name>
</gene>
<dbReference type="InterPro" id="IPR010656">
    <property type="entry name" value="DctM"/>
</dbReference>
<feature type="transmembrane region" description="Helical" evidence="8">
    <location>
        <begin position="249"/>
        <end position="275"/>
    </location>
</feature>
<evidence type="ECO:0000256" key="4">
    <source>
        <dbReference type="ARBA" id="ARBA00022692"/>
    </source>
</evidence>
<reference evidence="10 11" key="1">
    <citation type="submission" date="2021-12" db="EMBL/GenBank/DDBJ databases">
        <title>Discovery of the Pendulisporaceae a myxobacterial family with distinct sporulation behavior and unique specialized metabolism.</title>
        <authorList>
            <person name="Garcia R."/>
            <person name="Popoff A."/>
            <person name="Bader C.D."/>
            <person name="Loehr J."/>
            <person name="Walesch S."/>
            <person name="Walt C."/>
            <person name="Boldt J."/>
            <person name="Bunk B."/>
            <person name="Haeckl F.J.F.P.J."/>
            <person name="Gunesch A.P."/>
            <person name="Birkelbach J."/>
            <person name="Nuebel U."/>
            <person name="Pietschmann T."/>
            <person name="Bach T."/>
            <person name="Mueller R."/>
        </authorList>
    </citation>
    <scope>NUCLEOTIDE SEQUENCE [LARGE SCALE GENOMIC DNA]</scope>
    <source>
        <strain evidence="10 11">MSr11954</strain>
    </source>
</reference>
<dbReference type="Proteomes" id="UP001370348">
    <property type="component" value="Chromosome"/>
</dbReference>
<evidence type="ECO:0000256" key="2">
    <source>
        <dbReference type="ARBA" id="ARBA00022475"/>
    </source>
</evidence>
<name>A0ABZ2MCR3_9BACT</name>
<evidence type="ECO:0000313" key="10">
    <source>
        <dbReference type="EMBL" id="WXB20302.1"/>
    </source>
</evidence>
<dbReference type="PANTHER" id="PTHR33362:SF5">
    <property type="entry name" value="C4-DICARBOXYLATE TRAP TRANSPORTER LARGE PERMEASE PROTEIN DCTM"/>
    <property type="match status" value="1"/>
</dbReference>
<dbReference type="InterPro" id="IPR004681">
    <property type="entry name" value="TRAP_DctM"/>
</dbReference>
<evidence type="ECO:0000256" key="8">
    <source>
        <dbReference type="SAM" id="Phobius"/>
    </source>
</evidence>
<feature type="compositionally biased region" description="Gly residues" evidence="7">
    <location>
        <begin position="487"/>
        <end position="496"/>
    </location>
</feature>
<dbReference type="Pfam" id="PF06808">
    <property type="entry name" value="DctM"/>
    <property type="match status" value="1"/>
</dbReference>
<keyword evidence="6 8" id="KW-0472">Membrane</keyword>
<feature type="domain" description="TRAP C4-dicarboxylate transport system permease DctM subunit" evidence="9">
    <location>
        <begin position="35"/>
        <end position="398"/>
    </location>
</feature>
<sequence length="530" mass="56509">MGGASEIAWLLHRDAAYHHLRYIAPTVLDERFAGSPILVTIPLFTFVGYVMAESKTPDRIVRASSAFFGWMPGGLAIVCIVASAFFTTLTGGSGVTIVAIGGLLYPALRKQGYSDAFALGLVTTGGSLGLLLPPSLPILVYSLVAGIDFNKTFKAGLLPGVLVMIMLGVYAAYVGLREKVKLSKLDGREMLAALWLLKWELLIPVIILGGLATGLTSLDESAGLAALYTLGIEVYIYKDLSLKKDLPRIAKSSMALAGAVILILAMANALINYVIQEHIPNQVLEFMVHLGLTQTWQFLIVLNVFLLVLGMLMDGFSAILVAVPLILPFAARFTLGPFHMAMIFLLNLEIAYCCPPLGLNLFISSFRFNRPVVDLYKIVLPFAGILALALVMVSYIPVLSDVTIRGDIRAARETAARVNSPPREAWLLECVQEDRTNPLPCTEEERRKWPGGQVAAPVATTPEAQAPAPTAEAGEDAEDAELLRQMMGGGGDGGSGAAPAAPPSSAEGAGSGEINEEELLRQMQGGTDGG</sequence>
<evidence type="ECO:0000256" key="1">
    <source>
        <dbReference type="ARBA" id="ARBA00004429"/>
    </source>
</evidence>
<keyword evidence="5 8" id="KW-1133">Transmembrane helix</keyword>
<feature type="transmembrane region" description="Helical" evidence="8">
    <location>
        <begin position="32"/>
        <end position="52"/>
    </location>
</feature>
<keyword evidence="3" id="KW-0997">Cell inner membrane</keyword>
<feature type="transmembrane region" description="Helical" evidence="8">
    <location>
        <begin position="64"/>
        <end position="85"/>
    </location>
</feature>
<comment type="subcellular location">
    <subcellularLocation>
        <location evidence="1">Cell inner membrane</location>
        <topology evidence="1">Multi-pass membrane protein</topology>
    </subcellularLocation>
</comment>
<feature type="transmembrane region" description="Helical" evidence="8">
    <location>
        <begin position="117"/>
        <end position="144"/>
    </location>
</feature>
<feature type="transmembrane region" description="Helical" evidence="8">
    <location>
        <begin position="375"/>
        <end position="396"/>
    </location>
</feature>
<keyword evidence="11" id="KW-1185">Reference proteome</keyword>
<dbReference type="NCBIfam" id="TIGR00786">
    <property type="entry name" value="dctM"/>
    <property type="match status" value="1"/>
</dbReference>
<feature type="region of interest" description="Disordered" evidence="7">
    <location>
        <begin position="439"/>
        <end position="530"/>
    </location>
</feature>
<evidence type="ECO:0000256" key="3">
    <source>
        <dbReference type="ARBA" id="ARBA00022519"/>
    </source>
</evidence>
<feature type="compositionally biased region" description="Low complexity" evidence="7">
    <location>
        <begin position="453"/>
        <end position="472"/>
    </location>
</feature>
<evidence type="ECO:0000259" key="9">
    <source>
        <dbReference type="Pfam" id="PF06808"/>
    </source>
</evidence>
<dbReference type="PANTHER" id="PTHR33362">
    <property type="entry name" value="SIALIC ACID TRAP TRANSPORTER PERMEASE PROTEIN SIAT-RELATED"/>
    <property type="match status" value="1"/>
</dbReference>
<evidence type="ECO:0000256" key="5">
    <source>
        <dbReference type="ARBA" id="ARBA00022989"/>
    </source>
</evidence>
<feature type="transmembrane region" description="Helical" evidence="8">
    <location>
        <begin position="196"/>
        <end position="215"/>
    </location>
</feature>
<keyword evidence="4 8" id="KW-0812">Transmembrane</keyword>
<keyword evidence="2" id="KW-1003">Cell membrane</keyword>